<dbReference type="PANTHER" id="PTHR38432">
    <property type="entry name" value="TELA-LIKE PROTEIN SAOUHSC_01408"/>
    <property type="match status" value="1"/>
</dbReference>
<reference evidence="2 3" key="1">
    <citation type="submission" date="2011-05" db="EMBL/GenBank/DDBJ databases">
        <title>Complete sequence of chromosome of Frankia symbiont of Datisca glomerata.</title>
        <authorList>
            <consortium name="US DOE Joint Genome Institute"/>
            <person name="Lucas S."/>
            <person name="Han J."/>
            <person name="Lapidus A."/>
            <person name="Cheng J.-F."/>
            <person name="Goodwin L."/>
            <person name="Pitluck S."/>
            <person name="Peters L."/>
            <person name="Mikhailova N."/>
            <person name="Chertkov O."/>
            <person name="Teshima H."/>
            <person name="Han C."/>
            <person name="Tapia R."/>
            <person name="Land M."/>
            <person name="Hauser L."/>
            <person name="Kyrpides N."/>
            <person name="Ivanova N."/>
            <person name="Pagani I."/>
            <person name="Berry A."/>
            <person name="Pawlowski K."/>
            <person name="Persson T."/>
            <person name="Vanden Heuvel B."/>
            <person name="Benson D."/>
            <person name="Woyke T."/>
        </authorList>
    </citation>
    <scope>NUCLEOTIDE SEQUENCE [LARGE SCALE GENOMIC DNA]</scope>
    <source>
        <strain evidence="3">4085684</strain>
    </source>
</reference>
<dbReference type="eggNOG" id="COG3853">
    <property type="taxonomic scope" value="Bacteria"/>
</dbReference>
<evidence type="ECO:0000313" key="3">
    <source>
        <dbReference type="Proteomes" id="UP000001549"/>
    </source>
</evidence>
<accession>F8B4N9</accession>
<gene>
    <name evidence="2" type="ordered locus">FsymDg_1635</name>
</gene>
<dbReference type="Proteomes" id="UP000001549">
    <property type="component" value="Chromosome"/>
</dbReference>
<dbReference type="STRING" id="656024.FsymDg_1635"/>
<dbReference type="PANTHER" id="PTHR38432:SF1">
    <property type="entry name" value="TELA-LIKE PROTEIN SAOUHSC_01408"/>
    <property type="match status" value="1"/>
</dbReference>
<evidence type="ECO:0000256" key="1">
    <source>
        <dbReference type="ARBA" id="ARBA00005541"/>
    </source>
</evidence>
<dbReference type="Pfam" id="PF05816">
    <property type="entry name" value="TelA"/>
    <property type="match status" value="1"/>
</dbReference>
<dbReference type="EMBL" id="CP002801">
    <property type="protein sequence ID" value="AEH09091.1"/>
    <property type="molecule type" value="Genomic_DNA"/>
</dbReference>
<dbReference type="RefSeq" id="WP_013873053.1">
    <property type="nucleotide sequence ID" value="NC_015656.1"/>
</dbReference>
<dbReference type="KEGG" id="fsy:FsymDg_1635"/>
<sequence>MPPAAVAPVAPEQAGPAVPISPQAAARLADQAVAFADALIGIDPASPAFTTKVAAVHRMGEKEIRASASVSNRLLDKPARAMNSGALDATSSVSTSLVELRRVVGDLDPSKANLLGPKKLLGVIPFGNRLRDYFASYRSSQAHLDAILQALQNGQEELRRDNAAIEQEKHNLWTTMGKLREYIQLAANLDAELVTRIDRIGVSDPERARALREDVLFYVRQKHQDLLTQLAVSAQGYLALEMVRRNNLELIKGVDRASTTTVAALRTAVIVAQALANQKLVLDQISALNETTERIIVGTSELLRRQTGQIHEQAASSTVSVQALQQAFANIYATIDTIDGYRSAALESMRTTVETLSEEVGKATAYLDRAAATAPTEAASATAGELEISGGGR</sequence>
<evidence type="ECO:0000313" key="2">
    <source>
        <dbReference type="EMBL" id="AEH09091.1"/>
    </source>
</evidence>
<dbReference type="InterPro" id="IPR008863">
    <property type="entry name" value="Toxic_anion-R_TelA"/>
</dbReference>
<organism evidence="2 3">
    <name type="scientific">Candidatus Protofrankia datiscae</name>
    <dbReference type="NCBI Taxonomy" id="2716812"/>
    <lineage>
        <taxon>Bacteria</taxon>
        <taxon>Bacillati</taxon>
        <taxon>Actinomycetota</taxon>
        <taxon>Actinomycetes</taxon>
        <taxon>Frankiales</taxon>
        <taxon>Frankiaceae</taxon>
        <taxon>Protofrankia</taxon>
    </lineage>
</organism>
<name>F8B4N9_9ACTN</name>
<dbReference type="AlphaFoldDB" id="F8B4N9"/>
<proteinExistence type="inferred from homology"/>
<dbReference type="HOGENOM" id="CLU_036971_0_0_11"/>
<comment type="similarity">
    <text evidence="1">Belongs to the TelA family.</text>
</comment>
<protein>
    <submittedName>
        <fullName evidence="2">Toxic anion resistance family protein</fullName>
    </submittedName>
</protein>
<keyword evidence="3" id="KW-1185">Reference proteome</keyword>